<reference evidence="6" key="1">
    <citation type="journal article" date="2019" name="Int. J. Syst. Evol. Microbiol.">
        <title>The Global Catalogue of Microorganisms (GCM) 10K type strain sequencing project: providing services to taxonomists for standard genome sequencing and annotation.</title>
        <authorList>
            <consortium name="The Broad Institute Genomics Platform"/>
            <consortium name="The Broad Institute Genome Sequencing Center for Infectious Disease"/>
            <person name="Wu L."/>
            <person name="Ma J."/>
        </authorList>
    </citation>
    <scope>NUCLEOTIDE SEQUENCE [LARGE SCALE GENOMIC DNA]</scope>
    <source>
        <strain evidence="6">CGMCC 1.16275</strain>
    </source>
</reference>
<dbReference type="InterPro" id="IPR036388">
    <property type="entry name" value="WH-like_DNA-bd_sf"/>
</dbReference>
<dbReference type="Proteomes" id="UP001596456">
    <property type="component" value="Unassembled WGS sequence"/>
</dbReference>
<dbReference type="InterPro" id="IPR001789">
    <property type="entry name" value="Sig_transdc_resp-reg_receiver"/>
</dbReference>
<keyword evidence="6" id="KW-1185">Reference proteome</keyword>
<dbReference type="PROSITE" id="PS50043">
    <property type="entry name" value="HTH_LUXR_2"/>
    <property type="match status" value="1"/>
</dbReference>
<dbReference type="SMART" id="SM00421">
    <property type="entry name" value="HTH_LUXR"/>
    <property type="match status" value="1"/>
</dbReference>
<keyword evidence="2" id="KW-0597">Phosphoprotein</keyword>
<dbReference type="PRINTS" id="PR00038">
    <property type="entry name" value="HTHLUXR"/>
</dbReference>
<dbReference type="SUPFAM" id="SSF52172">
    <property type="entry name" value="CheY-like"/>
    <property type="match status" value="1"/>
</dbReference>
<evidence type="ECO:0000313" key="5">
    <source>
        <dbReference type="EMBL" id="MFC7331779.1"/>
    </source>
</evidence>
<name>A0ABW2KQR2_9PROT</name>
<dbReference type="PANTHER" id="PTHR45566:SF2">
    <property type="entry name" value="NARL SUBFAMILY"/>
    <property type="match status" value="1"/>
</dbReference>
<organism evidence="5 6">
    <name type="scientific">Rhodocista pekingensis</name>
    <dbReference type="NCBI Taxonomy" id="201185"/>
    <lineage>
        <taxon>Bacteria</taxon>
        <taxon>Pseudomonadati</taxon>
        <taxon>Pseudomonadota</taxon>
        <taxon>Alphaproteobacteria</taxon>
        <taxon>Rhodospirillales</taxon>
        <taxon>Azospirillaceae</taxon>
        <taxon>Rhodocista</taxon>
    </lineage>
</organism>
<dbReference type="PANTHER" id="PTHR45566">
    <property type="entry name" value="HTH-TYPE TRANSCRIPTIONAL REGULATOR YHJB-RELATED"/>
    <property type="match status" value="1"/>
</dbReference>
<feature type="domain" description="HTH luxR-type" evidence="3">
    <location>
        <begin position="174"/>
        <end position="239"/>
    </location>
</feature>
<evidence type="ECO:0000256" key="1">
    <source>
        <dbReference type="ARBA" id="ARBA00023125"/>
    </source>
</evidence>
<comment type="caution">
    <text evidence="5">The sequence shown here is derived from an EMBL/GenBank/DDBJ whole genome shotgun (WGS) entry which is preliminary data.</text>
</comment>
<evidence type="ECO:0000256" key="2">
    <source>
        <dbReference type="PROSITE-ProRule" id="PRU00169"/>
    </source>
</evidence>
<dbReference type="SUPFAM" id="SSF46894">
    <property type="entry name" value="C-terminal effector domain of the bipartite response regulators"/>
    <property type="match status" value="1"/>
</dbReference>
<dbReference type="CDD" id="cd06170">
    <property type="entry name" value="LuxR_C_like"/>
    <property type="match status" value="1"/>
</dbReference>
<sequence>MSILFSETMPVQAFPAGMMTSVRAPGGVPRPGVRRIVVVGDMPPADGGAEALLARAVPGAAAVEALSLGHARDLCRAFGADLLLLDLDAIVPPDASVLAALVRDVAPVPVLLLAADAGPGAVRAAVSTGARGLLPKSAGPEALEHAIALVLTGVDLVPLPRLPRGRVDGIGLSPTDRLKRLTARQREIYDLLREGRSNKEMARLLGMREGTVKVHVRTILQKLDVHNRTQAALLGALLP</sequence>
<dbReference type="Gene3D" id="1.10.10.10">
    <property type="entry name" value="Winged helix-like DNA-binding domain superfamily/Winged helix DNA-binding domain"/>
    <property type="match status" value="1"/>
</dbReference>
<feature type="domain" description="Response regulatory" evidence="4">
    <location>
        <begin position="35"/>
        <end position="151"/>
    </location>
</feature>
<keyword evidence="1 5" id="KW-0238">DNA-binding</keyword>
<dbReference type="Gene3D" id="3.40.50.2300">
    <property type="match status" value="1"/>
</dbReference>
<dbReference type="InterPro" id="IPR011006">
    <property type="entry name" value="CheY-like_superfamily"/>
</dbReference>
<feature type="modified residue" description="4-aspartylphosphate" evidence="2">
    <location>
        <position position="86"/>
    </location>
</feature>
<gene>
    <name evidence="5" type="ORF">ACFQPS_01260</name>
</gene>
<evidence type="ECO:0000313" key="6">
    <source>
        <dbReference type="Proteomes" id="UP001596456"/>
    </source>
</evidence>
<dbReference type="PROSITE" id="PS50110">
    <property type="entry name" value="RESPONSE_REGULATORY"/>
    <property type="match status" value="1"/>
</dbReference>
<dbReference type="InterPro" id="IPR000792">
    <property type="entry name" value="Tscrpt_reg_LuxR_C"/>
</dbReference>
<dbReference type="GO" id="GO:0003677">
    <property type="term" value="F:DNA binding"/>
    <property type="evidence" value="ECO:0007669"/>
    <property type="project" value="UniProtKB-KW"/>
</dbReference>
<dbReference type="Pfam" id="PF00196">
    <property type="entry name" value="GerE"/>
    <property type="match status" value="1"/>
</dbReference>
<accession>A0ABW2KQR2</accession>
<evidence type="ECO:0000259" key="3">
    <source>
        <dbReference type="PROSITE" id="PS50043"/>
    </source>
</evidence>
<dbReference type="RefSeq" id="WP_377355760.1">
    <property type="nucleotide sequence ID" value="NZ_JBHTCM010000004.1"/>
</dbReference>
<dbReference type="InterPro" id="IPR051015">
    <property type="entry name" value="EvgA-like"/>
</dbReference>
<evidence type="ECO:0000259" key="4">
    <source>
        <dbReference type="PROSITE" id="PS50110"/>
    </source>
</evidence>
<protein>
    <submittedName>
        <fullName evidence="5">DNA-binding response regulator</fullName>
    </submittedName>
</protein>
<dbReference type="EMBL" id="JBHTCM010000004">
    <property type="protein sequence ID" value="MFC7331779.1"/>
    <property type="molecule type" value="Genomic_DNA"/>
</dbReference>
<dbReference type="InterPro" id="IPR016032">
    <property type="entry name" value="Sig_transdc_resp-reg_C-effctor"/>
</dbReference>
<proteinExistence type="predicted"/>